<dbReference type="CDD" id="cd10434">
    <property type="entry name" value="GIY-YIG_UvrC_Cho"/>
    <property type="match status" value="1"/>
</dbReference>
<name>A0A9D2HFG6_9BACT</name>
<dbReference type="InterPro" id="IPR038476">
    <property type="entry name" value="UvrC_RNase_H_dom_sf"/>
</dbReference>
<dbReference type="Pfam" id="PF02151">
    <property type="entry name" value="UVR"/>
    <property type="match status" value="1"/>
</dbReference>
<dbReference type="AlphaFoldDB" id="A0A9D2HFG6"/>
<dbReference type="InterPro" id="IPR001943">
    <property type="entry name" value="UVR_dom"/>
</dbReference>
<dbReference type="SMART" id="SM00465">
    <property type="entry name" value="GIYc"/>
    <property type="match status" value="1"/>
</dbReference>
<keyword evidence="6 7" id="KW-0742">SOS response</keyword>
<dbReference type="PROSITE" id="PS50165">
    <property type="entry name" value="UVRC"/>
    <property type="match status" value="1"/>
</dbReference>
<evidence type="ECO:0000256" key="6">
    <source>
        <dbReference type="ARBA" id="ARBA00023236"/>
    </source>
</evidence>
<comment type="similarity">
    <text evidence="7">Belongs to the UvrC family.</text>
</comment>
<dbReference type="SUPFAM" id="SSF82771">
    <property type="entry name" value="GIY-YIG endonuclease"/>
    <property type="match status" value="1"/>
</dbReference>
<evidence type="ECO:0000256" key="8">
    <source>
        <dbReference type="SAM" id="MobiDB-lite"/>
    </source>
</evidence>
<dbReference type="GO" id="GO:0009381">
    <property type="term" value="F:excinuclease ABC activity"/>
    <property type="evidence" value="ECO:0007669"/>
    <property type="project" value="UniProtKB-UniRule"/>
</dbReference>
<dbReference type="EMBL" id="DXAN01000032">
    <property type="protein sequence ID" value="HJA09477.1"/>
    <property type="molecule type" value="Genomic_DNA"/>
</dbReference>
<dbReference type="Pfam" id="PF14520">
    <property type="entry name" value="HHH_5"/>
    <property type="match status" value="1"/>
</dbReference>
<keyword evidence="3 7" id="KW-0228">DNA excision</keyword>
<reference evidence="12" key="1">
    <citation type="journal article" date="2021" name="PeerJ">
        <title>Extensive microbial diversity within the chicken gut microbiome revealed by metagenomics and culture.</title>
        <authorList>
            <person name="Gilroy R."/>
            <person name="Ravi A."/>
            <person name="Getino M."/>
            <person name="Pursley I."/>
            <person name="Horton D.L."/>
            <person name="Alikhan N.F."/>
            <person name="Baker D."/>
            <person name="Gharbi K."/>
            <person name="Hall N."/>
            <person name="Watson M."/>
            <person name="Adriaenssens E.M."/>
            <person name="Foster-Nyarko E."/>
            <person name="Jarju S."/>
            <person name="Secka A."/>
            <person name="Antonio M."/>
            <person name="Oren A."/>
            <person name="Chaudhuri R.R."/>
            <person name="La Ragione R."/>
            <person name="Hildebrand F."/>
            <person name="Pallen M.J."/>
        </authorList>
    </citation>
    <scope>NUCLEOTIDE SEQUENCE</scope>
    <source>
        <strain evidence="12">CHK186-16707</strain>
    </source>
</reference>
<dbReference type="InterPro" id="IPR047296">
    <property type="entry name" value="GIY-YIG_UvrC_Cho"/>
</dbReference>
<dbReference type="Pfam" id="PF01541">
    <property type="entry name" value="GIY-YIG"/>
    <property type="match status" value="1"/>
</dbReference>
<dbReference type="Pfam" id="PF22920">
    <property type="entry name" value="UvrC_RNaseH"/>
    <property type="match status" value="2"/>
</dbReference>
<dbReference type="FunFam" id="3.40.1440.10:FF:000001">
    <property type="entry name" value="UvrABC system protein C"/>
    <property type="match status" value="1"/>
</dbReference>
<protein>
    <recommendedName>
        <fullName evidence="7">UvrABC system protein C</fullName>
        <shortName evidence="7">Protein UvrC</shortName>
    </recommendedName>
    <alternativeName>
        <fullName evidence="7">Excinuclease ABC subunit C</fullName>
    </alternativeName>
</protein>
<dbReference type="InterPro" id="IPR003583">
    <property type="entry name" value="Hlx-hairpin-Hlx_DNA-bd_motif"/>
</dbReference>
<proteinExistence type="inferred from homology"/>
<dbReference type="SUPFAM" id="SSF47781">
    <property type="entry name" value="RuvA domain 2-like"/>
    <property type="match status" value="1"/>
</dbReference>
<evidence type="ECO:0000256" key="7">
    <source>
        <dbReference type="HAMAP-Rule" id="MF_00203"/>
    </source>
</evidence>
<dbReference type="InterPro" id="IPR035901">
    <property type="entry name" value="GIY-YIG_endonuc_sf"/>
</dbReference>
<sequence>MERPIPSSIPTTPGVYLYKDAGGRIIYVGKARNLRKRILSYFRPPGQLTPKTVAMIGHAVSLETLNTTTEKEALLLEASLIKKHRPHYNIVLRDDKQYVLFRLSEKEDFPRLEITRKVRKRDGARYFGPFTSGLAARETWKAIHRIFPLRRCKDRAMRNRVKPCLYYHINMCPAPCVGCITPEAYADITRKVTLLLEGKSRELLDLLRVGMEQSAEALDFERAAELRDQIRAVEKTIERQGVVLPGGGDLDVLGLATRPDGLALGMVYVRQGVLIDRATFFWPGLGLEEAGELIWSFLSQFYGPASAIPPRVVVPWLPGTDAGARSEEDGASGEAFGMSADADEQGPDAENTHAVLEAALTDMRGGPVHIAAPRNADEHRLVDMAKSNAREAARSRADMPIAERLAIVLHTAEPVRRIECVDVSHTGGTATKVGVVVYDDGKPLKDAYRVWNIEGAHGDDYAALTDWAAKRLEHGEPWPDMVLVDGGKGQLAAVDKVFRDAFGRDENGASRVPFFLAGIAKARDERGHADRRAGNVADRIFVPGRSNPLPLREGSAELLFLQAVRDAAHDFSIGRHRQARARQAFSGELQRLPGVGPHTARLLWEHFDSVEAMRAATREEIAALPGIGRKRAEKLWQSLQGL</sequence>
<dbReference type="Gene3D" id="3.40.1440.10">
    <property type="entry name" value="GIY-YIG endonuclease"/>
    <property type="match status" value="1"/>
</dbReference>
<dbReference type="PROSITE" id="PS50164">
    <property type="entry name" value="GIY_YIG"/>
    <property type="match status" value="1"/>
</dbReference>
<feature type="domain" description="UVR" evidence="9">
    <location>
        <begin position="201"/>
        <end position="236"/>
    </location>
</feature>
<keyword evidence="5 7" id="KW-0234">DNA repair</keyword>
<evidence type="ECO:0000313" key="12">
    <source>
        <dbReference type="EMBL" id="HJA09477.1"/>
    </source>
</evidence>
<reference evidence="12" key="2">
    <citation type="submission" date="2021-04" db="EMBL/GenBank/DDBJ databases">
        <authorList>
            <person name="Gilroy R."/>
        </authorList>
    </citation>
    <scope>NUCLEOTIDE SEQUENCE</scope>
    <source>
        <strain evidence="12">CHK186-16707</strain>
    </source>
</reference>
<dbReference type="GO" id="GO:0003677">
    <property type="term" value="F:DNA binding"/>
    <property type="evidence" value="ECO:0007669"/>
    <property type="project" value="UniProtKB-UniRule"/>
</dbReference>
<dbReference type="Proteomes" id="UP000824225">
    <property type="component" value="Unassembled WGS sequence"/>
</dbReference>
<feature type="domain" description="UvrC family homology region profile" evidence="11">
    <location>
        <begin position="252"/>
        <end position="498"/>
    </location>
</feature>
<evidence type="ECO:0000256" key="4">
    <source>
        <dbReference type="ARBA" id="ARBA00022881"/>
    </source>
</evidence>
<dbReference type="PANTHER" id="PTHR30562">
    <property type="entry name" value="UVRC/OXIDOREDUCTASE"/>
    <property type="match status" value="1"/>
</dbReference>
<evidence type="ECO:0000256" key="5">
    <source>
        <dbReference type="ARBA" id="ARBA00023204"/>
    </source>
</evidence>
<dbReference type="HAMAP" id="MF_00203">
    <property type="entry name" value="UvrC"/>
    <property type="match status" value="1"/>
</dbReference>
<feature type="region of interest" description="Disordered" evidence="8">
    <location>
        <begin position="323"/>
        <end position="347"/>
    </location>
</feature>
<dbReference type="GO" id="GO:0009380">
    <property type="term" value="C:excinuclease repair complex"/>
    <property type="evidence" value="ECO:0007669"/>
    <property type="project" value="InterPro"/>
</dbReference>
<dbReference type="InterPro" id="IPR050066">
    <property type="entry name" value="UvrABC_protein_C"/>
</dbReference>
<gene>
    <name evidence="7 12" type="primary">uvrC</name>
    <name evidence="12" type="ORF">H9962_09885</name>
</gene>
<dbReference type="GO" id="GO:0006289">
    <property type="term" value="P:nucleotide-excision repair"/>
    <property type="evidence" value="ECO:0007669"/>
    <property type="project" value="UniProtKB-UniRule"/>
</dbReference>
<evidence type="ECO:0000256" key="2">
    <source>
        <dbReference type="ARBA" id="ARBA00022763"/>
    </source>
</evidence>
<comment type="function">
    <text evidence="7">The UvrABC repair system catalyzes the recognition and processing of DNA lesions. UvrC both incises the 5' and 3' sides of the lesion. The N-terminal half is responsible for the 3' incision and the C-terminal half is responsible for the 5' incision.</text>
</comment>
<dbReference type="Gene3D" id="1.10.150.20">
    <property type="entry name" value="5' to 3' exonuclease, C-terminal subdomain"/>
    <property type="match status" value="1"/>
</dbReference>
<organism evidence="12 13">
    <name type="scientific">Candidatus Mailhella merdigallinarum</name>
    <dbReference type="NCBI Taxonomy" id="2838658"/>
    <lineage>
        <taxon>Bacteria</taxon>
        <taxon>Pseudomonadati</taxon>
        <taxon>Thermodesulfobacteriota</taxon>
        <taxon>Desulfovibrionia</taxon>
        <taxon>Desulfovibrionales</taxon>
        <taxon>Desulfovibrionaceae</taxon>
        <taxon>Mailhella</taxon>
    </lineage>
</organism>
<evidence type="ECO:0000259" key="9">
    <source>
        <dbReference type="PROSITE" id="PS50151"/>
    </source>
</evidence>
<dbReference type="InterPro" id="IPR000305">
    <property type="entry name" value="GIY-YIG_endonuc"/>
</dbReference>
<dbReference type="GO" id="GO:0009432">
    <property type="term" value="P:SOS response"/>
    <property type="evidence" value="ECO:0007669"/>
    <property type="project" value="UniProtKB-UniRule"/>
</dbReference>
<dbReference type="Gene3D" id="4.10.860.10">
    <property type="entry name" value="UVR domain"/>
    <property type="match status" value="1"/>
</dbReference>
<dbReference type="InterPro" id="IPR036876">
    <property type="entry name" value="UVR_dom_sf"/>
</dbReference>
<keyword evidence="2 7" id="KW-0227">DNA damage</keyword>
<keyword evidence="1 7" id="KW-0963">Cytoplasm</keyword>
<evidence type="ECO:0000259" key="11">
    <source>
        <dbReference type="PROSITE" id="PS50165"/>
    </source>
</evidence>
<dbReference type="InterPro" id="IPR010994">
    <property type="entry name" value="RuvA_2-like"/>
</dbReference>
<dbReference type="SUPFAM" id="SSF46600">
    <property type="entry name" value="C-terminal UvrC-binding domain of UvrB"/>
    <property type="match status" value="1"/>
</dbReference>
<dbReference type="NCBIfam" id="TIGR00194">
    <property type="entry name" value="uvrC"/>
    <property type="match status" value="1"/>
</dbReference>
<comment type="subunit">
    <text evidence="7">Interacts with UvrB in an incision complex.</text>
</comment>
<evidence type="ECO:0000256" key="1">
    <source>
        <dbReference type="ARBA" id="ARBA00022490"/>
    </source>
</evidence>
<evidence type="ECO:0000313" key="13">
    <source>
        <dbReference type="Proteomes" id="UP000824225"/>
    </source>
</evidence>
<evidence type="ECO:0000259" key="10">
    <source>
        <dbReference type="PROSITE" id="PS50164"/>
    </source>
</evidence>
<dbReference type="InterPro" id="IPR004791">
    <property type="entry name" value="UvrC"/>
</dbReference>
<dbReference type="PANTHER" id="PTHR30562:SF1">
    <property type="entry name" value="UVRABC SYSTEM PROTEIN C"/>
    <property type="match status" value="1"/>
</dbReference>
<comment type="caution">
    <text evidence="12">The sequence shown here is derived from an EMBL/GenBank/DDBJ whole genome shotgun (WGS) entry which is preliminary data.</text>
</comment>
<feature type="domain" description="GIY-YIG" evidence="10">
    <location>
        <begin position="11"/>
        <end position="90"/>
    </location>
</feature>
<accession>A0A9D2HFG6</accession>
<dbReference type="GO" id="GO:0005737">
    <property type="term" value="C:cytoplasm"/>
    <property type="evidence" value="ECO:0007669"/>
    <property type="project" value="UniProtKB-SubCell"/>
</dbReference>
<dbReference type="SMART" id="SM00278">
    <property type="entry name" value="HhH1"/>
    <property type="match status" value="2"/>
</dbReference>
<evidence type="ECO:0000256" key="3">
    <source>
        <dbReference type="ARBA" id="ARBA00022769"/>
    </source>
</evidence>
<dbReference type="Gene3D" id="3.30.420.340">
    <property type="entry name" value="UvrC, RNAse H endonuclease domain"/>
    <property type="match status" value="1"/>
</dbReference>
<comment type="subcellular location">
    <subcellularLocation>
        <location evidence="7">Cytoplasm</location>
    </subcellularLocation>
</comment>
<dbReference type="InterPro" id="IPR001162">
    <property type="entry name" value="UvrC_RNase_H_dom"/>
</dbReference>
<dbReference type="PROSITE" id="PS50151">
    <property type="entry name" value="UVR"/>
    <property type="match status" value="1"/>
</dbReference>
<dbReference type="Pfam" id="PF08459">
    <property type="entry name" value="UvrC_RNaseH_dom"/>
    <property type="match status" value="1"/>
</dbReference>
<keyword evidence="4 7" id="KW-0267">Excision nuclease</keyword>